<comment type="caution">
    <text evidence="2">The sequence shown here is derived from an EMBL/GenBank/DDBJ whole genome shotgun (WGS) entry which is preliminary data.</text>
</comment>
<dbReference type="EMBL" id="LANI01000005">
    <property type="protein sequence ID" value="KKJ77237.1"/>
    <property type="molecule type" value="Genomic_DNA"/>
</dbReference>
<feature type="transmembrane region" description="Helical" evidence="1">
    <location>
        <begin position="83"/>
        <end position="106"/>
    </location>
</feature>
<protein>
    <recommendedName>
        <fullName evidence="4">Zinc-finger domain-containing protein</fullName>
    </recommendedName>
</protein>
<evidence type="ECO:0000313" key="2">
    <source>
        <dbReference type="EMBL" id="KKJ77237.1"/>
    </source>
</evidence>
<evidence type="ECO:0008006" key="4">
    <source>
        <dbReference type="Google" id="ProtNLM"/>
    </source>
</evidence>
<dbReference type="RefSeq" id="WP_046505958.1">
    <property type="nucleotide sequence ID" value="NZ_LANI01000005.1"/>
</dbReference>
<dbReference type="PATRIC" id="fig|1549748.8.peg.3895"/>
<keyword evidence="1" id="KW-0812">Transmembrane</keyword>
<accession>A0A0M2R5V2</accession>
<sequence>MSRKDHSIGEKPNREILNAFVDGELSPSQEAWVESCAKKDPEIESEIARFKLLKNALAGSALITSNEKISIAEERKTIGCRQIAGGVFATAAVIVLFVMAFLLGYFSSPDFEHWARDRHQDLSGQNFVVSDLEYRPLIAAAISGTLQAPDLTGSKLYLVDLSIGTFDRDDAIVMHYRGLRGCRVSLLVTPLRDNLKLQRDETEEQSPDRTGTKKLVSDFWNGERFRFALLATGMERKRFDSIATYLKLEGERNLPSPNDEAQYAMQQVYAQSTPCV</sequence>
<reference evidence="2 3" key="1">
    <citation type="submission" date="2015-03" db="EMBL/GenBank/DDBJ databases">
        <title>Genome sequence of Kiloniella sp. P1-1, isolated from the gut microflora of Pacific white shrimp, Penaeus vannamei.</title>
        <authorList>
            <person name="Shao Z."/>
            <person name="Wang L."/>
            <person name="Li X."/>
        </authorList>
    </citation>
    <scope>NUCLEOTIDE SEQUENCE [LARGE SCALE GENOMIC DNA]</scope>
    <source>
        <strain evidence="2 3">P1-1</strain>
    </source>
</reference>
<gene>
    <name evidence="2" type="ORF">WH95_09355</name>
</gene>
<proteinExistence type="predicted"/>
<evidence type="ECO:0000256" key="1">
    <source>
        <dbReference type="SAM" id="Phobius"/>
    </source>
</evidence>
<keyword evidence="1" id="KW-1133">Transmembrane helix</keyword>
<dbReference type="OrthoDB" id="8031034at2"/>
<keyword evidence="3" id="KW-1185">Reference proteome</keyword>
<keyword evidence="1" id="KW-0472">Membrane</keyword>
<organism evidence="2 3">
    <name type="scientific">Kiloniella litopenaei</name>
    <dbReference type="NCBI Taxonomy" id="1549748"/>
    <lineage>
        <taxon>Bacteria</taxon>
        <taxon>Pseudomonadati</taxon>
        <taxon>Pseudomonadota</taxon>
        <taxon>Alphaproteobacteria</taxon>
        <taxon>Rhodospirillales</taxon>
        <taxon>Kiloniellaceae</taxon>
        <taxon>Kiloniella</taxon>
    </lineage>
</organism>
<dbReference type="STRING" id="1549748.WH95_09355"/>
<dbReference type="Proteomes" id="UP000034491">
    <property type="component" value="Unassembled WGS sequence"/>
</dbReference>
<evidence type="ECO:0000313" key="3">
    <source>
        <dbReference type="Proteomes" id="UP000034491"/>
    </source>
</evidence>
<name>A0A0M2R5V2_9PROT</name>
<dbReference type="AlphaFoldDB" id="A0A0M2R5V2"/>